<dbReference type="EC" id="1.1.3.8" evidence="8"/>
<evidence type="ECO:0000256" key="8">
    <source>
        <dbReference type="RuleBase" id="RU367158"/>
    </source>
</evidence>
<evidence type="ECO:0000256" key="6">
    <source>
        <dbReference type="ARBA" id="ARBA00023002"/>
    </source>
</evidence>
<dbReference type="Pfam" id="PF01565">
    <property type="entry name" value="FAD_binding_4"/>
    <property type="match status" value="1"/>
</dbReference>
<keyword evidence="8" id="KW-0060">Ascorbate biosynthesis</keyword>
<dbReference type="EMBL" id="BMAO01003049">
    <property type="protein sequence ID" value="GFQ85357.1"/>
    <property type="molecule type" value="Genomic_DNA"/>
</dbReference>
<dbReference type="AlphaFoldDB" id="A0A8X6FNR0"/>
<dbReference type="Proteomes" id="UP000887116">
    <property type="component" value="Unassembled WGS sequence"/>
</dbReference>
<feature type="domain" description="FAD-binding PCMH-type" evidence="9">
    <location>
        <begin position="54"/>
        <end position="224"/>
    </location>
</feature>
<organism evidence="10 11">
    <name type="scientific">Trichonephila clavata</name>
    <name type="common">Joro spider</name>
    <name type="synonym">Nephila clavata</name>
    <dbReference type="NCBI Taxonomy" id="2740835"/>
    <lineage>
        <taxon>Eukaryota</taxon>
        <taxon>Metazoa</taxon>
        <taxon>Ecdysozoa</taxon>
        <taxon>Arthropoda</taxon>
        <taxon>Chelicerata</taxon>
        <taxon>Arachnida</taxon>
        <taxon>Araneae</taxon>
        <taxon>Araneomorphae</taxon>
        <taxon>Entelegynae</taxon>
        <taxon>Araneoidea</taxon>
        <taxon>Nephilidae</taxon>
        <taxon>Trichonephila</taxon>
    </lineage>
</organism>
<keyword evidence="4 8" id="KW-0285">Flavoprotein</keyword>
<dbReference type="Gene3D" id="3.30.70.2520">
    <property type="match status" value="1"/>
</dbReference>
<dbReference type="OrthoDB" id="415825at2759"/>
<dbReference type="PIRSF" id="PIRSF000136">
    <property type="entry name" value="LGO_GLO"/>
    <property type="match status" value="1"/>
</dbReference>
<dbReference type="NCBIfam" id="TIGR01678">
    <property type="entry name" value="FAD_lactone_ox"/>
    <property type="match status" value="1"/>
</dbReference>
<evidence type="ECO:0000256" key="7">
    <source>
        <dbReference type="ARBA" id="ARBA00023140"/>
    </source>
</evidence>
<sequence>MLPLFLINISEIDQTEPSHAFRPSSLNIIYSSKSSKIMKDGIPNVHFKNWAETFECVPELFFAPKSQEEIAQILDLAREENKKVRVVGSKHSPSDIACTNGFMISLQNFNKLVQVDKKLLRVKVQAGMKLTELNDILYSHNLGLSVLGSVSDITIGGAISVGTHGTGVEYGVLSSYITEMELMLSNNSVITVSPEKDFDVFQAAVCSLGSFGIILTVTIQCEQAFNLHMRQYGLPLKDVVENLDVHLTGSDHFRFMWFPYTDNVVVSHTSRTDLPARKETWLRTIWNLFWNYGIGYHALEFCYYVSTFFPHWVPHINRIFYYLLFSTSSTKTDRSYRVFNFECLFKQYVNEWSIPIEKTGVVLWQLREWIETTPDVYVHFPVEVRFTKADNIFISPAFGRDTCYINIIMYRPYGKSVPYKKYWEAYEHIMLQAGGRPHWAKAHSITAQTFKHMYPLFGKWCSIRQQLDPINMFMNSYMTRIFS</sequence>
<keyword evidence="6 8" id="KW-0560">Oxidoreductase</keyword>
<dbReference type="Gene3D" id="3.30.43.10">
    <property type="entry name" value="Uridine Diphospho-n-acetylenolpyruvylglucosamine Reductase, domain 2"/>
    <property type="match status" value="1"/>
</dbReference>
<dbReference type="GO" id="GO:0005777">
    <property type="term" value="C:peroxisome"/>
    <property type="evidence" value="ECO:0007669"/>
    <property type="project" value="UniProtKB-SubCell"/>
</dbReference>
<dbReference type="InterPro" id="IPR016166">
    <property type="entry name" value="FAD-bd_PCMH"/>
</dbReference>
<evidence type="ECO:0000256" key="1">
    <source>
        <dbReference type="ARBA" id="ARBA00001974"/>
    </source>
</evidence>
<dbReference type="Gene3D" id="3.30.465.10">
    <property type="match status" value="1"/>
</dbReference>
<dbReference type="GO" id="GO:0019853">
    <property type="term" value="P:L-ascorbic acid biosynthetic process"/>
    <property type="evidence" value="ECO:0007669"/>
    <property type="project" value="UniProtKB-KW"/>
</dbReference>
<dbReference type="InterPro" id="IPR036318">
    <property type="entry name" value="FAD-bd_PCMH-like_sf"/>
</dbReference>
<comment type="pathway">
    <text evidence="8">Cofactor biosynthesis; L-ascorbate biosynthesis via UDP-alpha-D-glucuronate pathway; L-ascorbate from UDP-alpha-D-glucuronate: step 4/4.</text>
</comment>
<comment type="function">
    <text evidence="8">Oxidizes L-gulono-1,4-lactone to hydrogen peroxide and L-xylo-hexulonolactone which spontaneously isomerizes to L-ascorbate.</text>
</comment>
<evidence type="ECO:0000256" key="3">
    <source>
        <dbReference type="ARBA" id="ARBA00005466"/>
    </source>
</evidence>
<keyword evidence="7" id="KW-0576">Peroxisome</keyword>
<comment type="cofactor">
    <cofactor evidence="1 8">
        <name>FAD</name>
        <dbReference type="ChEBI" id="CHEBI:57692"/>
    </cofactor>
</comment>
<keyword evidence="8" id="KW-0492">Microsome</keyword>
<comment type="similarity">
    <text evidence="3 8">Belongs to the oxygen-dependent FAD-linked oxidoreductase family.</text>
</comment>
<evidence type="ECO:0000313" key="11">
    <source>
        <dbReference type="Proteomes" id="UP000887116"/>
    </source>
</evidence>
<dbReference type="InterPro" id="IPR016169">
    <property type="entry name" value="FAD-bd_PCMH_sub2"/>
</dbReference>
<dbReference type="InterPro" id="IPR006094">
    <property type="entry name" value="Oxid_FAD_bind_N"/>
</dbReference>
<evidence type="ECO:0000313" key="10">
    <source>
        <dbReference type="EMBL" id="GFQ85357.1"/>
    </source>
</evidence>
<dbReference type="InterPro" id="IPR007173">
    <property type="entry name" value="ALO_C"/>
</dbReference>
<comment type="catalytic activity">
    <reaction evidence="8">
        <text>L-gulono-1,4-lactone + O2 = L-ascorbate + H2O2 + H(+)</text>
        <dbReference type="Rhea" id="RHEA:32363"/>
        <dbReference type="ChEBI" id="CHEBI:15378"/>
        <dbReference type="ChEBI" id="CHEBI:15379"/>
        <dbReference type="ChEBI" id="CHEBI:16240"/>
        <dbReference type="ChEBI" id="CHEBI:17587"/>
        <dbReference type="ChEBI" id="CHEBI:38290"/>
        <dbReference type="EC" id="1.1.3.8"/>
    </reaction>
</comment>
<evidence type="ECO:0000256" key="2">
    <source>
        <dbReference type="ARBA" id="ARBA00004275"/>
    </source>
</evidence>
<evidence type="ECO:0000259" key="9">
    <source>
        <dbReference type="PROSITE" id="PS51387"/>
    </source>
</evidence>
<dbReference type="InterPro" id="IPR016167">
    <property type="entry name" value="FAD-bd_PCMH_sub1"/>
</dbReference>
<dbReference type="InterPro" id="IPR010031">
    <property type="entry name" value="FAD_lactone_oxidase-like"/>
</dbReference>
<keyword evidence="5 8" id="KW-0274">FAD</keyword>
<gene>
    <name evidence="10" type="primary">GULO</name>
    <name evidence="10" type="ORF">TNCT_715681</name>
</gene>
<dbReference type="GO" id="GO:0071949">
    <property type="term" value="F:FAD binding"/>
    <property type="evidence" value="ECO:0007669"/>
    <property type="project" value="UniProtKB-UniRule"/>
</dbReference>
<keyword evidence="11" id="KW-1185">Reference proteome</keyword>
<comment type="subcellular location">
    <subcellularLocation>
        <location evidence="8">Microsome membrane</location>
        <topology evidence="8">Single-pass membrane protein</topology>
    </subcellularLocation>
    <subcellularLocation>
        <location evidence="8">Endoplasmic reticulum membrane</location>
        <topology evidence="8">Single-pass membrane protein</topology>
    </subcellularLocation>
    <subcellularLocation>
        <location evidence="2">Peroxisome</location>
    </subcellularLocation>
</comment>
<dbReference type="SUPFAM" id="SSF56176">
    <property type="entry name" value="FAD-binding/transporter-associated domain-like"/>
    <property type="match status" value="1"/>
</dbReference>
<name>A0A8X6FNR0_TRICU</name>
<keyword evidence="8" id="KW-0256">Endoplasmic reticulum</keyword>
<dbReference type="GO" id="GO:0005789">
    <property type="term" value="C:endoplasmic reticulum membrane"/>
    <property type="evidence" value="ECO:0007669"/>
    <property type="project" value="UniProtKB-SubCell"/>
</dbReference>
<dbReference type="Pfam" id="PF04030">
    <property type="entry name" value="ALO"/>
    <property type="match status" value="1"/>
</dbReference>
<dbReference type="PANTHER" id="PTHR43762">
    <property type="entry name" value="L-GULONOLACTONE OXIDASE"/>
    <property type="match status" value="1"/>
</dbReference>
<reference evidence="10" key="1">
    <citation type="submission" date="2020-07" db="EMBL/GenBank/DDBJ databases">
        <title>Multicomponent nature underlies the extraordinary mechanical properties of spider dragline silk.</title>
        <authorList>
            <person name="Kono N."/>
            <person name="Nakamura H."/>
            <person name="Mori M."/>
            <person name="Yoshida Y."/>
            <person name="Ohtoshi R."/>
            <person name="Malay A.D."/>
            <person name="Moran D.A.P."/>
            <person name="Tomita M."/>
            <person name="Numata K."/>
            <person name="Arakawa K."/>
        </authorList>
    </citation>
    <scope>NUCLEOTIDE SEQUENCE</scope>
</reference>
<protein>
    <recommendedName>
        <fullName evidence="8">L-gulonolactone oxidase</fullName>
        <shortName evidence="8">LGO</shortName>
        <ecNumber evidence="8">1.1.3.8</ecNumber>
    </recommendedName>
</protein>
<evidence type="ECO:0000256" key="5">
    <source>
        <dbReference type="ARBA" id="ARBA00022827"/>
    </source>
</evidence>
<accession>A0A8X6FNR0</accession>
<dbReference type="PANTHER" id="PTHR43762:SF8">
    <property type="entry name" value="L-GULONOLACTONE OXIDASE"/>
    <property type="match status" value="1"/>
</dbReference>
<dbReference type="GO" id="GO:0003885">
    <property type="term" value="F:D-arabinono-1,4-lactone oxidase activity"/>
    <property type="evidence" value="ECO:0007669"/>
    <property type="project" value="UniProtKB-UniRule"/>
</dbReference>
<dbReference type="InterPro" id="IPR030654">
    <property type="entry name" value="Sugar_lactone_oxidase"/>
</dbReference>
<comment type="caution">
    <text evidence="10">The sequence shown here is derived from an EMBL/GenBank/DDBJ whole genome shotgun (WGS) entry which is preliminary data.</text>
</comment>
<proteinExistence type="inferred from homology"/>
<evidence type="ECO:0000256" key="4">
    <source>
        <dbReference type="ARBA" id="ARBA00022630"/>
    </source>
</evidence>
<dbReference type="PROSITE" id="PS51387">
    <property type="entry name" value="FAD_PCMH"/>
    <property type="match status" value="1"/>
</dbReference>
<dbReference type="GO" id="GO:0050105">
    <property type="term" value="F:L-gulonolactone oxidase activity"/>
    <property type="evidence" value="ECO:0007669"/>
    <property type="project" value="UniProtKB-EC"/>
</dbReference>